<feature type="region of interest" description="Disordered" evidence="1">
    <location>
        <begin position="169"/>
        <end position="220"/>
    </location>
</feature>
<feature type="compositionally biased region" description="Basic residues" evidence="1">
    <location>
        <begin position="184"/>
        <end position="194"/>
    </location>
</feature>
<accession>A0A9P4KDJ9</accession>
<feature type="compositionally biased region" description="Basic and acidic residues" evidence="1">
    <location>
        <begin position="199"/>
        <end position="213"/>
    </location>
</feature>
<evidence type="ECO:0000256" key="1">
    <source>
        <dbReference type="SAM" id="MobiDB-lite"/>
    </source>
</evidence>
<dbReference type="Proteomes" id="UP000800093">
    <property type="component" value="Unassembled WGS sequence"/>
</dbReference>
<reference evidence="3" key="1">
    <citation type="journal article" date="2020" name="Stud. Mycol.">
        <title>101 Dothideomycetes genomes: A test case for predicting lifestyles and emergence of pathogens.</title>
        <authorList>
            <person name="Haridas S."/>
            <person name="Albert R."/>
            <person name="Binder M."/>
            <person name="Bloem J."/>
            <person name="LaButti K."/>
            <person name="Salamov A."/>
            <person name="Andreopoulos B."/>
            <person name="Baker S."/>
            <person name="Barry K."/>
            <person name="Bills G."/>
            <person name="Bluhm B."/>
            <person name="Cannon C."/>
            <person name="Castanera R."/>
            <person name="Culley D."/>
            <person name="Daum C."/>
            <person name="Ezra D."/>
            <person name="Gonzalez J."/>
            <person name="Henrissat B."/>
            <person name="Kuo A."/>
            <person name="Liang C."/>
            <person name="Lipzen A."/>
            <person name="Lutzoni F."/>
            <person name="Magnuson J."/>
            <person name="Mondo S."/>
            <person name="Nolan M."/>
            <person name="Ohm R."/>
            <person name="Pangilinan J."/>
            <person name="Park H.-J."/>
            <person name="Ramirez L."/>
            <person name="Alfaro M."/>
            <person name="Sun H."/>
            <person name="Tritt A."/>
            <person name="Yoshinaga Y."/>
            <person name="Zwiers L.-H."/>
            <person name="Turgeon B."/>
            <person name="Goodwin S."/>
            <person name="Spatafora J."/>
            <person name="Crous P."/>
            <person name="Grigoriev I."/>
        </authorList>
    </citation>
    <scope>NUCLEOTIDE SEQUENCE [LARGE SCALE GENOMIC DNA]</scope>
    <source>
        <strain evidence="3">CBS 304.66</strain>
    </source>
</reference>
<proteinExistence type="predicted"/>
<dbReference type="EMBL" id="ML986596">
    <property type="protein sequence ID" value="KAF2266615.1"/>
    <property type="molecule type" value="Genomic_DNA"/>
</dbReference>
<sequence>MSVGLIAGTPAKETTAHDPWRLLISARVGQEQGPLTAASLQEQACGGGRRVASQRAGCWAPGIGAARQLASAARCGRCGRRPAAPSPPRWIVVVMMTMTMPLLDLDLDPDLDLSLNLNLSPSLLALPRPLLTPLMLAGRLPRQTQIATYSHLAKIAHGHAMILPAKTNTRAGQARVPGSDVHTVRRQAGSRKRCASAADGREWHRAAARDQRYQHRPCNR</sequence>
<name>A0A9P4KDJ9_9PLEO</name>
<comment type="caution">
    <text evidence="2">The sequence shown here is derived from an EMBL/GenBank/DDBJ whole genome shotgun (WGS) entry which is preliminary data.</text>
</comment>
<evidence type="ECO:0000313" key="3">
    <source>
        <dbReference type="Proteomes" id="UP000800093"/>
    </source>
</evidence>
<gene>
    <name evidence="2" type="ORF">CC78DRAFT_566692</name>
</gene>
<dbReference type="AlphaFoldDB" id="A0A9P4KDJ9"/>
<protein>
    <submittedName>
        <fullName evidence="2">Uncharacterized protein</fullName>
    </submittedName>
</protein>
<evidence type="ECO:0000313" key="2">
    <source>
        <dbReference type="EMBL" id="KAF2266615.1"/>
    </source>
</evidence>
<organism evidence="2 3">
    <name type="scientific">Lojkania enalia</name>
    <dbReference type="NCBI Taxonomy" id="147567"/>
    <lineage>
        <taxon>Eukaryota</taxon>
        <taxon>Fungi</taxon>
        <taxon>Dikarya</taxon>
        <taxon>Ascomycota</taxon>
        <taxon>Pezizomycotina</taxon>
        <taxon>Dothideomycetes</taxon>
        <taxon>Pleosporomycetidae</taxon>
        <taxon>Pleosporales</taxon>
        <taxon>Pleosporales incertae sedis</taxon>
        <taxon>Lojkania</taxon>
    </lineage>
</organism>
<keyword evidence="3" id="KW-1185">Reference proteome</keyword>